<feature type="region of interest" description="Disordered" evidence="1">
    <location>
        <begin position="177"/>
        <end position="200"/>
    </location>
</feature>
<sequence>MALNLEKQLLFYGSYHHNPVNVWIHIVCVPIILMSILLLLTNTPSLPLPSWLSFPHLPLNVGTFGAVLYSSLYILMEPVVGGLMAPLIIGGTAYSHYLTQTYGKPVNIAATVIQAISWILQFIGHGKFEGRAPALLDNLVQALFLAPFFVFFEVMFMLGYRPELKARLDKNVEEELKKLNKSKPKKGTRNGSANGSAKEL</sequence>
<dbReference type="PANTHER" id="PTHR28026:SF9">
    <property type="entry name" value="2-HYDROXY-PALMITIC ACID DIOXYGENASE MPO1"/>
    <property type="match status" value="1"/>
</dbReference>
<feature type="transmembrane region" description="Helical" evidence="2">
    <location>
        <begin position="20"/>
        <end position="40"/>
    </location>
</feature>
<dbReference type="AlphaFoldDB" id="A0A9P4M6U6"/>
<organism evidence="3 4">
    <name type="scientific">Rhizodiscina lignyota</name>
    <dbReference type="NCBI Taxonomy" id="1504668"/>
    <lineage>
        <taxon>Eukaryota</taxon>
        <taxon>Fungi</taxon>
        <taxon>Dikarya</taxon>
        <taxon>Ascomycota</taxon>
        <taxon>Pezizomycotina</taxon>
        <taxon>Dothideomycetes</taxon>
        <taxon>Pleosporomycetidae</taxon>
        <taxon>Aulographales</taxon>
        <taxon>Rhizodiscinaceae</taxon>
        <taxon>Rhizodiscina</taxon>
    </lineage>
</organism>
<dbReference type="GO" id="GO:0016020">
    <property type="term" value="C:membrane"/>
    <property type="evidence" value="ECO:0007669"/>
    <property type="project" value="GOC"/>
</dbReference>
<dbReference type="InterPro" id="IPR009305">
    <property type="entry name" value="Mpo1-like"/>
</dbReference>
<dbReference type="Pfam" id="PF06127">
    <property type="entry name" value="Mpo1-like"/>
    <property type="match status" value="1"/>
</dbReference>
<dbReference type="Proteomes" id="UP000799772">
    <property type="component" value="Unassembled WGS sequence"/>
</dbReference>
<name>A0A9P4M6U6_9PEZI</name>
<feature type="transmembrane region" description="Helical" evidence="2">
    <location>
        <begin position="106"/>
        <end position="124"/>
    </location>
</feature>
<evidence type="ECO:0000313" key="4">
    <source>
        <dbReference type="Proteomes" id="UP000799772"/>
    </source>
</evidence>
<dbReference type="PANTHER" id="PTHR28026">
    <property type="entry name" value="DUF962 DOMAIN PROTEIN (AFU_ORTHOLOGUE AFUA_8G05310)"/>
    <property type="match status" value="1"/>
</dbReference>
<keyword evidence="4" id="KW-1185">Reference proteome</keyword>
<dbReference type="GO" id="GO:0005783">
    <property type="term" value="C:endoplasmic reticulum"/>
    <property type="evidence" value="ECO:0007669"/>
    <property type="project" value="TreeGrafter"/>
</dbReference>
<feature type="transmembrane region" description="Helical" evidence="2">
    <location>
        <begin position="80"/>
        <end position="99"/>
    </location>
</feature>
<keyword evidence="2" id="KW-0812">Transmembrane</keyword>
<protein>
    <submittedName>
        <fullName evidence="3">DUF962-domain-containing protein</fullName>
    </submittedName>
</protein>
<keyword evidence="2" id="KW-0472">Membrane</keyword>
<evidence type="ECO:0000256" key="2">
    <source>
        <dbReference type="SAM" id="Phobius"/>
    </source>
</evidence>
<evidence type="ECO:0000256" key="1">
    <source>
        <dbReference type="SAM" id="MobiDB-lite"/>
    </source>
</evidence>
<evidence type="ECO:0000313" key="3">
    <source>
        <dbReference type="EMBL" id="KAF2099688.1"/>
    </source>
</evidence>
<accession>A0A9P4M6U6</accession>
<dbReference type="OrthoDB" id="2124888at2759"/>
<reference evidence="3" key="1">
    <citation type="journal article" date="2020" name="Stud. Mycol.">
        <title>101 Dothideomycetes genomes: a test case for predicting lifestyles and emergence of pathogens.</title>
        <authorList>
            <person name="Haridas S."/>
            <person name="Albert R."/>
            <person name="Binder M."/>
            <person name="Bloem J."/>
            <person name="Labutti K."/>
            <person name="Salamov A."/>
            <person name="Andreopoulos B."/>
            <person name="Baker S."/>
            <person name="Barry K."/>
            <person name="Bills G."/>
            <person name="Bluhm B."/>
            <person name="Cannon C."/>
            <person name="Castanera R."/>
            <person name="Culley D."/>
            <person name="Daum C."/>
            <person name="Ezra D."/>
            <person name="Gonzalez J."/>
            <person name="Henrissat B."/>
            <person name="Kuo A."/>
            <person name="Liang C."/>
            <person name="Lipzen A."/>
            <person name="Lutzoni F."/>
            <person name="Magnuson J."/>
            <person name="Mondo S."/>
            <person name="Nolan M."/>
            <person name="Ohm R."/>
            <person name="Pangilinan J."/>
            <person name="Park H.-J."/>
            <person name="Ramirez L."/>
            <person name="Alfaro M."/>
            <person name="Sun H."/>
            <person name="Tritt A."/>
            <person name="Yoshinaga Y."/>
            <person name="Zwiers L.-H."/>
            <person name="Turgeon B."/>
            <person name="Goodwin S."/>
            <person name="Spatafora J."/>
            <person name="Crous P."/>
            <person name="Grigoriev I."/>
        </authorList>
    </citation>
    <scope>NUCLEOTIDE SEQUENCE</scope>
    <source>
        <strain evidence="3">CBS 133067</strain>
    </source>
</reference>
<comment type="caution">
    <text evidence="3">The sequence shown here is derived from an EMBL/GenBank/DDBJ whole genome shotgun (WGS) entry which is preliminary data.</text>
</comment>
<feature type="compositionally biased region" description="Polar residues" evidence="1">
    <location>
        <begin position="189"/>
        <end position="200"/>
    </location>
</feature>
<keyword evidence="2" id="KW-1133">Transmembrane helix</keyword>
<dbReference type="GO" id="GO:0046521">
    <property type="term" value="P:sphingoid catabolic process"/>
    <property type="evidence" value="ECO:0007669"/>
    <property type="project" value="TreeGrafter"/>
</dbReference>
<dbReference type="EMBL" id="ML978125">
    <property type="protein sequence ID" value="KAF2099688.1"/>
    <property type="molecule type" value="Genomic_DNA"/>
</dbReference>
<feature type="compositionally biased region" description="Basic residues" evidence="1">
    <location>
        <begin position="179"/>
        <end position="188"/>
    </location>
</feature>
<gene>
    <name evidence="3" type="ORF">NA57DRAFT_75191</name>
</gene>
<feature type="transmembrane region" description="Helical" evidence="2">
    <location>
        <begin position="139"/>
        <end position="160"/>
    </location>
</feature>
<proteinExistence type="predicted"/>